<sequence>MKVIFLDVDGVLNSQQLFEKSEDAQLISVDEENIKNLKKIVDATGAKIVLSSSWRYGWAEHSDAVQDWCQILVDILAKYDLKIIDKTEYLSSGRREDEIKDWLDKCEEKIEGFVILDDGDYEWYRHGFDKHLVKTDFCTGGLRAEDADRAIRILNKKRLFSFFRKY</sequence>
<dbReference type="EMBL" id="JBBNIN010000003">
    <property type="protein sequence ID" value="MEQ2710062.1"/>
    <property type="molecule type" value="Genomic_DNA"/>
</dbReference>
<dbReference type="RefSeq" id="WP_022375185.1">
    <property type="nucleotide sequence ID" value="NZ_JBBNIN010000003.1"/>
</dbReference>
<dbReference type="Pfam" id="PF18143">
    <property type="entry name" value="HAD_SAK_2"/>
    <property type="match status" value="1"/>
</dbReference>
<name>A0ABV1IS74_9FIRM</name>
<proteinExistence type="predicted"/>
<organism evidence="1 2">
    <name type="scientific">Anaerostipes amylophilus</name>
    <dbReference type="NCBI Taxonomy" id="2981779"/>
    <lineage>
        <taxon>Bacteria</taxon>
        <taxon>Bacillati</taxon>
        <taxon>Bacillota</taxon>
        <taxon>Clostridia</taxon>
        <taxon>Lachnospirales</taxon>
        <taxon>Lachnospiraceae</taxon>
        <taxon>Anaerostipes</taxon>
    </lineage>
</organism>
<reference evidence="1 2" key="1">
    <citation type="submission" date="2024-04" db="EMBL/GenBank/DDBJ databases">
        <title>Human intestinal bacterial collection.</title>
        <authorList>
            <person name="Pauvert C."/>
            <person name="Hitch T.C.A."/>
            <person name="Clavel T."/>
        </authorList>
    </citation>
    <scope>NUCLEOTIDE SEQUENCE [LARGE SCALE GENOMIC DNA]</scope>
    <source>
        <strain evidence="1 2">CLA-AA-H249</strain>
    </source>
</reference>
<evidence type="ECO:0000313" key="1">
    <source>
        <dbReference type="EMBL" id="MEQ2710062.1"/>
    </source>
</evidence>
<gene>
    <name evidence="1" type="ORF">AAAU51_02585</name>
</gene>
<accession>A0ABV1IS74</accession>
<evidence type="ECO:0000313" key="2">
    <source>
        <dbReference type="Proteomes" id="UP001482154"/>
    </source>
</evidence>
<keyword evidence="2" id="KW-1185">Reference proteome</keyword>
<dbReference type="Proteomes" id="UP001482154">
    <property type="component" value="Unassembled WGS sequence"/>
</dbReference>
<comment type="caution">
    <text evidence="1">The sequence shown here is derived from an EMBL/GenBank/DDBJ whole genome shotgun (WGS) entry which is preliminary data.</text>
</comment>
<protein>
    <submittedName>
        <fullName evidence="1">HAD domain-containing protein</fullName>
    </submittedName>
</protein>